<protein>
    <submittedName>
        <fullName evidence="1">Uncharacterized protein</fullName>
    </submittedName>
</protein>
<evidence type="ECO:0000313" key="1">
    <source>
        <dbReference type="EMBL" id="ANB16411.1"/>
    </source>
</evidence>
<keyword evidence="2" id="KW-1185">Reference proteome</keyword>
<name>A0A167GCN4_9GAMM</name>
<sequence length="48" mass="5521">MRLQSWPPPTMGERVLAGFRCGTFAFPDMFSRLPIPDPGSRMRPSRNR</sequence>
<organism evidence="1 2">
    <name type="scientific">Dokdonella koreensis DS-123</name>
    <dbReference type="NCBI Taxonomy" id="1300342"/>
    <lineage>
        <taxon>Bacteria</taxon>
        <taxon>Pseudomonadati</taxon>
        <taxon>Pseudomonadota</taxon>
        <taxon>Gammaproteobacteria</taxon>
        <taxon>Lysobacterales</taxon>
        <taxon>Rhodanobacteraceae</taxon>
        <taxon>Dokdonella</taxon>
    </lineage>
</organism>
<evidence type="ECO:0000313" key="2">
    <source>
        <dbReference type="Proteomes" id="UP000076830"/>
    </source>
</evidence>
<dbReference type="Proteomes" id="UP000076830">
    <property type="component" value="Chromosome"/>
</dbReference>
<reference evidence="1 2" key="1">
    <citation type="submission" date="2016-04" db="EMBL/GenBank/DDBJ databases">
        <title>Complete genome sequence of Dokdonella koreensis DS-123T.</title>
        <authorList>
            <person name="Kim J.F."/>
            <person name="Lee H."/>
            <person name="Kwak M.-J."/>
        </authorList>
    </citation>
    <scope>NUCLEOTIDE SEQUENCE [LARGE SCALE GENOMIC DNA]</scope>
    <source>
        <strain evidence="1 2">DS-123</strain>
    </source>
</reference>
<accession>A0A167GCN4</accession>
<proteinExistence type="predicted"/>
<dbReference type="KEGG" id="dko:I596_374"/>
<dbReference type="AlphaFoldDB" id="A0A167GCN4"/>
<gene>
    <name evidence="1" type="ORF">I596_374</name>
</gene>
<dbReference type="EMBL" id="CP015249">
    <property type="protein sequence ID" value="ANB16411.1"/>
    <property type="molecule type" value="Genomic_DNA"/>
</dbReference>